<comment type="caution">
    <text evidence="1">The sequence shown here is derived from an EMBL/GenBank/DDBJ whole genome shotgun (WGS) entry which is preliminary data.</text>
</comment>
<dbReference type="Pfam" id="PF00480">
    <property type="entry name" value="ROK"/>
    <property type="match status" value="1"/>
</dbReference>
<evidence type="ECO:0000313" key="1">
    <source>
        <dbReference type="EMBL" id="GAI56545.1"/>
    </source>
</evidence>
<dbReference type="AlphaFoldDB" id="X1R0B4"/>
<protein>
    <recommendedName>
        <fullName evidence="2">ROK family protein</fullName>
    </recommendedName>
</protein>
<feature type="non-terminal residue" evidence="1">
    <location>
        <position position="1"/>
    </location>
</feature>
<organism evidence="1">
    <name type="scientific">marine sediment metagenome</name>
    <dbReference type="NCBI Taxonomy" id="412755"/>
    <lineage>
        <taxon>unclassified sequences</taxon>
        <taxon>metagenomes</taxon>
        <taxon>ecological metagenomes</taxon>
    </lineage>
</organism>
<dbReference type="PANTHER" id="PTHR18964:SF149">
    <property type="entry name" value="BIFUNCTIONAL UDP-N-ACETYLGLUCOSAMINE 2-EPIMERASE_N-ACETYLMANNOSAMINE KINASE"/>
    <property type="match status" value="1"/>
</dbReference>
<dbReference type="EMBL" id="BARV01038018">
    <property type="protein sequence ID" value="GAI56545.1"/>
    <property type="molecule type" value="Genomic_DNA"/>
</dbReference>
<accession>X1R0B4</accession>
<dbReference type="InterPro" id="IPR000600">
    <property type="entry name" value="ROK"/>
</dbReference>
<dbReference type="InterPro" id="IPR043129">
    <property type="entry name" value="ATPase_NBD"/>
</dbReference>
<dbReference type="PANTHER" id="PTHR18964">
    <property type="entry name" value="ROK (REPRESSOR, ORF, KINASE) FAMILY"/>
    <property type="match status" value="1"/>
</dbReference>
<proteinExistence type="predicted"/>
<dbReference type="Gene3D" id="3.30.420.40">
    <property type="match status" value="2"/>
</dbReference>
<dbReference type="SUPFAM" id="SSF53067">
    <property type="entry name" value="Actin-like ATPase domain"/>
    <property type="match status" value="1"/>
</dbReference>
<reference evidence="1" key="1">
    <citation type="journal article" date="2014" name="Front. Microbiol.">
        <title>High frequency of phylogenetically diverse reductive dehalogenase-homologous genes in deep subseafloor sedimentary metagenomes.</title>
        <authorList>
            <person name="Kawai M."/>
            <person name="Futagami T."/>
            <person name="Toyoda A."/>
            <person name="Takaki Y."/>
            <person name="Nishi S."/>
            <person name="Hori S."/>
            <person name="Arai W."/>
            <person name="Tsubouchi T."/>
            <person name="Morono Y."/>
            <person name="Uchiyama I."/>
            <person name="Ito T."/>
            <person name="Fujiyama A."/>
            <person name="Inagaki F."/>
            <person name="Takami H."/>
        </authorList>
    </citation>
    <scope>NUCLEOTIDE SEQUENCE</scope>
    <source>
        <strain evidence="1">Expedition CK06-06</strain>
    </source>
</reference>
<evidence type="ECO:0008006" key="2">
    <source>
        <dbReference type="Google" id="ProtNLM"/>
    </source>
</evidence>
<name>X1R0B4_9ZZZZ</name>
<gene>
    <name evidence="1" type="ORF">S06H3_58678</name>
</gene>
<sequence length="190" mass="21256">LNKLFKSFGFVQKDIGINEKDLKGIGIGMHGVVDYKEGILFFAPHFPEWRRNIHFAEIVQNRFGVSAYVDNYCRMQVCAEKLFGLGKNYSNIVAIETGAVLAAGIIIKGDIYRGKTVAGEIGHTTINPDGPRCFCGGRGCFEVMVSPNNLKESIKKNILDNKDSILYKKFSKKVGQIKLKDIFKALCCRR</sequence>